<comment type="subcellular location">
    <subcellularLocation>
        <location evidence="1">Nucleus</location>
        <location evidence="1">Nucleoplasm</location>
    </subcellularLocation>
</comment>
<evidence type="ECO:0000256" key="6">
    <source>
        <dbReference type="ARBA" id="ARBA00023242"/>
    </source>
</evidence>
<dbReference type="Pfam" id="PF04046">
    <property type="entry name" value="PSP"/>
    <property type="match status" value="1"/>
</dbReference>
<proteinExistence type="inferred from homology"/>
<protein>
    <recommendedName>
        <fullName evidence="10">CCHC-type domain-containing protein</fullName>
    </recommendedName>
</protein>
<feature type="chain" id="PRO_5045594504" description="CCHC-type domain-containing protein" evidence="9">
    <location>
        <begin position="51"/>
        <end position="669"/>
    </location>
</feature>
<feature type="compositionally biased region" description="Basic and acidic residues" evidence="8">
    <location>
        <begin position="109"/>
        <end position="119"/>
    </location>
</feature>
<evidence type="ECO:0000256" key="9">
    <source>
        <dbReference type="SAM" id="SignalP"/>
    </source>
</evidence>
<gene>
    <name evidence="11" type="ORF">V6N11_039760</name>
</gene>
<keyword evidence="4 7" id="KW-0863">Zinc-finger</keyword>
<keyword evidence="9" id="KW-0732">Signal</keyword>
<feature type="compositionally biased region" description="Low complexity" evidence="8">
    <location>
        <begin position="622"/>
        <end position="638"/>
    </location>
</feature>
<evidence type="ECO:0000256" key="8">
    <source>
        <dbReference type="SAM" id="MobiDB-lite"/>
    </source>
</evidence>
<feature type="region of interest" description="Disordered" evidence="8">
    <location>
        <begin position="98"/>
        <end position="121"/>
    </location>
</feature>
<dbReference type="InterPro" id="IPR006568">
    <property type="entry name" value="PSP_pro-rich"/>
</dbReference>
<evidence type="ECO:0000256" key="4">
    <source>
        <dbReference type="ARBA" id="ARBA00022771"/>
    </source>
</evidence>
<accession>A0ABR1ZK09</accession>
<keyword evidence="5" id="KW-0862">Zinc</keyword>
<dbReference type="InterPro" id="IPR001878">
    <property type="entry name" value="Znf_CCHC"/>
</dbReference>
<evidence type="ECO:0000256" key="7">
    <source>
        <dbReference type="PROSITE-ProRule" id="PRU00047"/>
    </source>
</evidence>
<evidence type="ECO:0000313" key="12">
    <source>
        <dbReference type="Proteomes" id="UP001396334"/>
    </source>
</evidence>
<evidence type="ECO:0000256" key="5">
    <source>
        <dbReference type="ARBA" id="ARBA00022833"/>
    </source>
</evidence>
<feature type="compositionally biased region" description="Basic and acidic residues" evidence="8">
    <location>
        <begin position="606"/>
        <end position="621"/>
    </location>
</feature>
<evidence type="ECO:0000256" key="3">
    <source>
        <dbReference type="ARBA" id="ARBA00022723"/>
    </source>
</evidence>
<dbReference type="PANTHER" id="PTHR13316:SF0">
    <property type="entry name" value="ZINC FINGER CCHC DOMAIN-CONTAINING PROTEIN 8"/>
    <property type="match status" value="1"/>
</dbReference>
<dbReference type="InterPro" id="IPR052115">
    <property type="entry name" value="NEXT_complex_subunit_ZCCHC8"/>
</dbReference>
<feature type="compositionally biased region" description="Low complexity" evidence="8">
    <location>
        <begin position="586"/>
        <end position="605"/>
    </location>
</feature>
<keyword evidence="6" id="KW-0539">Nucleus</keyword>
<dbReference type="EMBL" id="JBBPBN010000965">
    <property type="protein sequence ID" value="KAK8480924.1"/>
    <property type="molecule type" value="Genomic_DNA"/>
</dbReference>
<feature type="domain" description="CCHC-type" evidence="10">
    <location>
        <begin position="368"/>
        <end position="384"/>
    </location>
</feature>
<dbReference type="SMART" id="SM00581">
    <property type="entry name" value="PSP"/>
    <property type="match status" value="1"/>
</dbReference>
<comment type="similarity">
    <text evidence="2">Belongs to the ZCCHC8 family.</text>
</comment>
<reference evidence="11 12" key="1">
    <citation type="journal article" date="2024" name="G3 (Bethesda)">
        <title>Genome assembly of Hibiscus sabdariffa L. provides insights into metabolisms of medicinal natural products.</title>
        <authorList>
            <person name="Kim T."/>
        </authorList>
    </citation>
    <scope>NUCLEOTIDE SEQUENCE [LARGE SCALE GENOMIC DNA]</scope>
    <source>
        <strain evidence="11">TK-2024</strain>
        <tissue evidence="11">Old leaves</tissue>
    </source>
</reference>
<feature type="compositionally biased region" description="Low complexity" evidence="8">
    <location>
        <begin position="99"/>
        <end position="108"/>
    </location>
</feature>
<keyword evidence="3" id="KW-0479">Metal-binding</keyword>
<name>A0ABR1ZK09_9ROSI</name>
<dbReference type="Proteomes" id="UP001396334">
    <property type="component" value="Unassembled WGS sequence"/>
</dbReference>
<dbReference type="PANTHER" id="PTHR13316">
    <property type="entry name" value="ZINC FINGER, CCHC DOMAIN CONTAINING 8"/>
    <property type="match status" value="1"/>
</dbReference>
<evidence type="ECO:0000259" key="10">
    <source>
        <dbReference type="PROSITE" id="PS50158"/>
    </source>
</evidence>
<dbReference type="PROSITE" id="PS50158">
    <property type="entry name" value="ZF_CCHC"/>
    <property type="match status" value="1"/>
</dbReference>
<feature type="compositionally biased region" description="Basic and acidic residues" evidence="8">
    <location>
        <begin position="639"/>
        <end position="650"/>
    </location>
</feature>
<evidence type="ECO:0000313" key="11">
    <source>
        <dbReference type="EMBL" id="KAK8480924.1"/>
    </source>
</evidence>
<evidence type="ECO:0000256" key="2">
    <source>
        <dbReference type="ARBA" id="ARBA00007497"/>
    </source>
</evidence>
<comment type="caution">
    <text evidence="11">The sequence shown here is derived from an EMBL/GenBank/DDBJ whole genome shotgun (WGS) entry which is preliminary data.</text>
</comment>
<keyword evidence="12" id="KW-1185">Reference proteome</keyword>
<evidence type="ECO:0000256" key="1">
    <source>
        <dbReference type="ARBA" id="ARBA00004642"/>
    </source>
</evidence>
<organism evidence="11 12">
    <name type="scientific">Hibiscus sabdariffa</name>
    <name type="common">roselle</name>
    <dbReference type="NCBI Taxonomy" id="183260"/>
    <lineage>
        <taxon>Eukaryota</taxon>
        <taxon>Viridiplantae</taxon>
        <taxon>Streptophyta</taxon>
        <taxon>Embryophyta</taxon>
        <taxon>Tracheophyta</taxon>
        <taxon>Spermatophyta</taxon>
        <taxon>Magnoliopsida</taxon>
        <taxon>eudicotyledons</taxon>
        <taxon>Gunneridae</taxon>
        <taxon>Pentapetalae</taxon>
        <taxon>rosids</taxon>
        <taxon>malvids</taxon>
        <taxon>Malvales</taxon>
        <taxon>Malvaceae</taxon>
        <taxon>Malvoideae</taxon>
        <taxon>Hibiscus</taxon>
    </lineage>
</organism>
<feature type="signal peptide" evidence="9">
    <location>
        <begin position="1"/>
        <end position="50"/>
    </location>
</feature>
<feature type="region of interest" description="Disordered" evidence="8">
    <location>
        <begin position="518"/>
        <end position="669"/>
    </location>
</feature>
<sequence length="669" mass="75051">MSLRAFGFTKTSNLHSHNQPQRISLPTAVRRRHWLFFCFVFVFLSSSCSSKPCDYNSNTSVLENNILGAHPYNWDWIAWIVSESNTIVEGQDLITLPASSNSMSGSESGELRDVDDGPHQVDSQTNNVEAEDGEVETDILELNEGDIRNPQNLLIMDAKVDKTPAGSSSDMEISDEGTETLRAEKKLDDDSSGALSISFTVEEKLDVSSMSTKKRCIDVQNGSPIQNHTMDGISVPGVKRPRMTFDGQQPSIRIVYNFLTRASKQKLEELLQKWSEWQAEQGSSLQENEPTESGEETYFPALRVGAEKPSSVSFWIDNQTRNDHDVDFIALDSNIVPLYDRGFAMGLTSADASSNLEGGLEIKDEASRCFNCGSYSHSLKHCPKPRDSAAVNNARKQHQKFKRNQNAASRNAIRYYQSSQGGKYDDLKPGVLGAETRELLGLGEFDPPPWLNRMREIGYPPGYLAPEDDDEPSGITIYADAETDGHEDGEIAEMVQPEPRMKMVVEFPGINAPIPAEADEKLWAPRPSSSEPFRRSQSHYRSNHSSDPGSRGLERRHYGDYEDEGPPGVDTRVSSSYPPRYGDYDSSYSPRHPISRPRSPTSGRSYYERGRRSPLVHDDFASHGSYSSSRHSPRSHGSTRYESEIDDRWDNNSNQEYSSRSSHRHHSRR</sequence>